<evidence type="ECO:0000313" key="1">
    <source>
        <dbReference type="EMBL" id="KAK8842256.1"/>
    </source>
</evidence>
<protein>
    <submittedName>
        <fullName evidence="1">Uncharacterized protein</fullName>
    </submittedName>
</protein>
<proteinExistence type="predicted"/>
<comment type="caution">
    <text evidence="1">The sequence shown here is derived from an EMBL/GenBank/DDBJ whole genome shotgun (WGS) entry which is preliminary data.</text>
</comment>
<sequence length="90" mass="10150">MVIGNDEAEIGVANDEKNGYNFISFLSNVSSTKESKYNEYEASAYFENDLLKAKDYEIVNNLFTVDSYNGIMSLMNRNTGANERGTKKEN</sequence>
<evidence type="ECO:0000313" key="2">
    <source>
        <dbReference type="Proteomes" id="UP001470230"/>
    </source>
</evidence>
<dbReference type="EMBL" id="JAPFFF010000039">
    <property type="protein sequence ID" value="KAK8842256.1"/>
    <property type="molecule type" value="Genomic_DNA"/>
</dbReference>
<accession>A0ABR2H8R3</accession>
<organism evidence="1 2">
    <name type="scientific">Tritrichomonas musculus</name>
    <dbReference type="NCBI Taxonomy" id="1915356"/>
    <lineage>
        <taxon>Eukaryota</taxon>
        <taxon>Metamonada</taxon>
        <taxon>Parabasalia</taxon>
        <taxon>Tritrichomonadida</taxon>
        <taxon>Tritrichomonadidae</taxon>
        <taxon>Tritrichomonas</taxon>
    </lineage>
</organism>
<dbReference type="Proteomes" id="UP001470230">
    <property type="component" value="Unassembled WGS sequence"/>
</dbReference>
<keyword evidence="2" id="KW-1185">Reference proteome</keyword>
<reference evidence="1 2" key="1">
    <citation type="submission" date="2024-04" db="EMBL/GenBank/DDBJ databases">
        <title>Tritrichomonas musculus Genome.</title>
        <authorList>
            <person name="Alves-Ferreira E."/>
            <person name="Grigg M."/>
            <person name="Lorenzi H."/>
            <person name="Galac M."/>
        </authorList>
    </citation>
    <scope>NUCLEOTIDE SEQUENCE [LARGE SCALE GENOMIC DNA]</scope>
    <source>
        <strain evidence="1 2">EAF2021</strain>
    </source>
</reference>
<name>A0ABR2H8R3_9EUKA</name>
<gene>
    <name evidence="1" type="ORF">M9Y10_026490</name>
</gene>